<keyword evidence="2" id="KW-1185">Reference proteome</keyword>
<dbReference type="AlphaFoldDB" id="A0A4S2AL68"/>
<protein>
    <recommendedName>
        <fullName evidence="3">MobA protein</fullName>
    </recommendedName>
</protein>
<dbReference type="RefSeq" id="WP_123486690.1">
    <property type="nucleotide sequence ID" value="NZ_SRYZ01000045.1"/>
</dbReference>
<evidence type="ECO:0000313" key="1">
    <source>
        <dbReference type="EMBL" id="TGY01452.1"/>
    </source>
</evidence>
<dbReference type="Proteomes" id="UP000310532">
    <property type="component" value="Unassembled WGS sequence"/>
</dbReference>
<accession>A0A4S2AL68</accession>
<name>A0A4S2AL68_9BACE</name>
<proteinExistence type="predicted"/>
<reference evidence="1 2" key="1">
    <citation type="submission" date="2019-04" db="EMBL/GenBank/DDBJ databases">
        <title>Microbes associate with the intestines of laboratory mice.</title>
        <authorList>
            <person name="Navarre W."/>
            <person name="Wong E."/>
            <person name="Huang K."/>
            <person name="Tropini C."/>
            <person name="Ng K."/>
            <person name="Yu B."/>
        </authorList>
    </citation>
    <scope>NUCLEOTIDE SEQUENCE [LARGE SCALE GENOMIC DNA]</scope>
    <source>
        <strain evidence="1 2">NM69_E16B</strain>
    </source>
</reference>
<evidence type="ECO:0000313" key="2">
    <source>
        <dbReference type="Proteomes" id="UP000310532"/>
    </source>
</evidence>
<sequence>MTEKPKTGRPLSPNRCTHCVMVRFDDLEWDSLTRMMEKADESVKATFIKKLIFGKPFKVLSTDKSLAVYCAKLSEFFAQYRTIGVNYDLVVKELRANFTEKKAMTHLYKLEKATIDLAKVTADVKALSMQFDEQWSLKSR</sequence>
<organism evidence="1 2">
    <name type="scientific">Bacteroides muris</name>
    <name type="common">ex Afrizal et al. 2022</name>
    <dbReference type="NCBI Taxonomy" id="2516960"/>
    <lineage>
        <taxon>Bacteria</taxon>
        <taxon>Pseudomonadati</taxon>
        <taxon>Bacteroidota</taxon>
        <taxon>Bacteroidia</taxon>
        <taxon>Bacteroidales</taxon>
        <taxon>Bacteroidaceae</taxon>
        <taxon>Bacteroides</taxon>
    </lineage>
</organism>
<dbReference type="Pfam" id="PF19514">
    <property type="entry name" value="MobC_2"/>
    <property type="match status" value="1"/>
</dbReference>
<evidence type="ECO:0008006" key="3">
    <source>
        <dbReference type="Google" id="ProtNLM"/>
    </source>
</evidence>
<comment type="caution">
    <text evidence="1">The sequence shown here is derived from an EMBL/GenBank/DDBJ whole genome shotgun (WGS) entry which is preliminary data.</text>
</comment>
<gene>
    <name evidence="1" type="ORF">E5355_15340</name>
</gene>
<dbReference type="InterPro" id="IPR045788">
    <property type="entry name" value="MobC_2"/>
</dbReference>
<dbReference type="EMBL" id="SRYZ01000045">
    <property type="protein sequence ID" value="TGY01452.1"/>
    <property type="molecule type" value="Genomic_DNA"/>
</dbReference>